<dbReference type="InterPro" id="IPR025758">
    <property type="entry name" value="Fic/DOC_N"/>
</dbReference>
<evidence type="ECO:0000313" key="7">
    <source>
        <dbReference type="Proteomes" id="UP000193564"/>
    </source>
</evidence>
<reference evidence="5" key="3">
    <citation type="submission" date="2020-02" db="EMBL/GenBank/DDBJ databases">
        <authorList>
            <person name="Matsumoto Y."/>
            <person name="Motooka D."/>
            <person name="Nakamura S."/>
        </authorList>
    </citation>
    <scope>NUCLEOTIDE SEQUENCE</scope>
    <source>
        <strain evidence="5">JCM 12405</strain>
    </source>
</reference>
<protein>
    <submittedName>
        <fullName evidence="5">Cell filamentation protein Fic</fullName>
    </submittedName>
    <submittedName>
        <fullName evidence="6">Filamentation induced by cAMP protein fic</fullName>
    </submittedName>
</protein>
<gene>
    <name evidence="6" type="ORF">AWC01_17065</name>
    <name evidence="5" type="ORF">MDOR_38490</name>
</gene>
<name>A0A1X1SZ57_9MYCO</name>
<evidence type="ECO:0000313" key="8">
    <source>
        <dbReference type="Proteomes" id="UP000467201"/>
    </source>
</evidence>
<keyword evidence="7" id="KW-1185">Reference proteome</keyword>
<dbReference type="KEGG" id="mdr:MDOR_38490"/>
<dbReference type="PANTHER" id="PTHR13504:SF38">
    <property type="entry name" value="FIDO DOMAIN-CONTAINING PROTEIN"/>
    <property type="match status" value="1"/>
</dbReference>
<feature type="domain" description="Fido" evidence="4">
    <location>
        <begin position="137"/>
        <end position="289"/>
    </location>
</feature>
<feature type="active site" evidence="2">
    <location>
        <position position="225"/>
    </location>
</feature>
<evidence type="ECO:0000259" key="4">
    <source>
        <dbReference type="PROSITE" id="PS51459"/>
    </source>
</evidence>
<dbReference type="EMBL" id="LQOS01000054">
    <property type="protein sequence ID" value="ORV37009.1"/>
    <property type="molecule type" value="Genomic_DNA"/>
</dbReference>
<feature type="binding site" evidence="1">
    <location>
        <begin position="230"/>
        <end position="236"/>
    </location>
    <ligand>
        <name>ATP</name>
        <dbReference type="ChEBI" id="CHEBI:30616"/>
    </ligand>
</feature>
<dbReference type="InterPro" id="IPR040198">
    <property type="entry name" value="Fido_containing"/>
</dbReference>
<sequence>MQLEVFKASPVGRLVPISGHDAYLDRDYKHFAFVPTALPPSIDLTLRTHKLADKASMSVGRLDFAVKRLPDPGLLVRPALRREAQSTSALEGTHATLEEVLEADYVDEANRRAEVREVLNYVRAAEQALRLIQKKPICLNVIAPLQATLVDGTRGDSWDKGRLRESNVYIGERSKGIEASRFVPPPHGDLLVEGMSDWEKWIHAEDDYPLLVKIALAHYQFETLHPFSDGNGRLGRLIVTLQLVTEGALTYPLLNLSPWLEDRKDQYKDLLLGISATGDYDSWVEFFCDAVHHQAEDGVARIEELLAFQSDLRHKLNDAKARGIVNAVADSLLGYPIITIPQVAELHNVTYPPAKNAIHTLVELGVLREMRGRHAYGAKRFICDPVMRVLERP</sequence>
<reference evidence="6 7" key="1">
    <citation type="submission" date="2016-01" db="EMBL/GenBank/DDBJ databases">
        <title>The new phylogeny of the genus Mycobacterium.</title>
        <authorList>
            <person name="Tarcisio F."/>
            <person name="Conor M."/>
            <person name="Antonella G."/>
            <person name="Elisabetta G."/>
            <person name="Giulia F.S."/>
            <person name="Sara T."/>
            <person name="Anna F."/>
            <person name="Clotilde B."/>
            <person name="Roberto B."/>
            <person name="Veronica D.S."/>
            <person name="Fabio R."/>
            <person name="Monica P."/>
            <person name="Olivier J."/>
            <person name="Enrico T."/>
            <person name="Nicola S."/>
        </authorList>
    </citation>
    <scope>NUCLEOTIDE SEQUENCE [LARGE SCALE GENOMIC DNA]</scope>
    <source>
        <strain evidence="6 7">DSM 44339</strain>
    </source>
</reference>
<dbReference type="SUPFAM" id="SSF140931">
    <property type="entry name" value="Fic-like"/>
    <property type="match status" value="1"/>
</dbReference>
<dbReference type="EMBL" id="AP022605">
    <property type="protein sequence ID" value="BBZ09680.1"/>
    <property type="molecule type" value="Genomic_DNA"/>
</dbReference>
<dbReference type="Proteomes" id="UP000467201">
    <property type="component" value="Chromosome"/>
</dbReference>
<feature type="binding site" evidence="3">
    <location>
        <begin position="229"/>
        <end position="236"/>
    </location>
    <ligand>
        <name>ATP</name>
        <dbReference type="ChEBI" id="CHEBI:30616"/>
    </ligand>
</feature>
<accession>A0A1X1SZ57</accession>
<dbReference type="Gene3D" id="1.10.3290.10">
    <property type="entry name" value="Fido-like domain"/>
    <property type="match status" value="1"/>
</dbReference>
<dbReference type="PANTHER" id="PTHR13504">
    <property type="entry name" value="FIDO DOMAIN-CONTAINING PROTEIN DDB_G0283145"/>
    <property type="match status" value="1"/>
</dbReference>
<evidence type="ECO:0000313" key="5">
    <source>
        <dbReference type="EMBL" id="BBZ09680.1"/>
    </source>
</evidence>
<feature type="binding site" evidence="1">
    <location>
        <position position="267"/>
    </location>
    <ligand>
        <name>ATP</name>
        <dbReference type="ChEBI" id="CHEBI:30616"/>
    </ligand>
</feature>
<dbReference type="Proteomes" id="UP000193564">
    <property type="component" value="Unassembled WGS sequence"/>
</dbReference>
<feature type="binding site" evidence="1">
    <location>
        <position position="225"/>
    </location>
    <ligand>
        <name>ATP</name>
        <dbReference type="ChEBI" id="CHEBI:30616"/>
    </ligand>
</feature>
<dbReference type="Pfam" id="PF02661">
    <property type="entry name" value="Fic"/>
    <property type="match status" value="1"/>
</dbReference>
<evidence type="ECO:0000256" key="1">
    <source>
        <dbReference type="PIRSR" id="PIRSR038925-1"/>
    </source>
</evidence>
<dbReference type="InterPro" id="IPR026287">
    <property type="entry name" value="SoFic-like"/>
</dbReference>
<organism evidence="6 7">
    <name type="scientific">Mycolicibacterium doricum</name>
    <dbReference type="NCBI Taxonomy" id="126673"/>
    <lineage>
        <taxon>Bacteria</taxon>
        <taxon>Bacillati</taxon>
        <taxon>Actinomycetota</taxon>
        <taxon>Actinomycetes</taxon>
        <taxon>Mycobacteriales</taxon>
        <taxon>Mycobacteriaceae</taxon>
        <taxon>Mycolicibacterium</taxon>
    </lineage>
</organism>
<dbReference type="PROSITE" id="PS51459">
    <property type="entry name" value="FIDO"/>
    <property type="match status" value="1"/>
</dbReference>
<evidence type="ECO:0000313" key="6">
    <source>
        <dbReference type="EMBL" id="ORV37009.1"/>
    </source>
</evidence>
<dbReference type="PIRSF" id="PIRSF038925">
    <property type="entry name" value="AMP-prot_trans"/>
    <property type="match status" value="1"/>
</dbReference>
<evidence type="ECO:0000256" key="3">
    <source>
        <dbReference type="PIRSR" id="PIRSR640198-2"/>
    </source>
</evidence>
<dbReference type="Pfam" id="PF13784">
    <property type="entry name" value="Fic_N"/>
    <property type="match status" value="1"/>
</dbReference>
<keyword evidence="1" id="KW-0547">Nucleotide-binding</keyword>
<dbReference type="RefSeq" id="WP_085192521.1">
    <property type="nucleotide sequence ID" value="NZ_AP022605.1"/>
</dbReference>
<keyword evidence="1" id="KW-0067">ATP-binding</keyword>
<reference evidence="5 8" key="2">
    <citation type="journal article" date="2019" name="Emerg. Microbes Infect.">
        <title>Comprehensive subspecies identification of 175 nontuberculous mycobacteria species based on 7547 genomic profiles.</title>
        <authorList>
            <person name="Matsumoto Y."/>
            <person name="Kinjo T."/>
            <person name="Motooka D."/>
            <person name="Nabeya D."/>
            <person name="Jung N."/>
            <person name="Uechi K."/>
            <person name="Horii T."/>
            <person name="Iida T."/>
            <person name="Fujita J."/>
            <person name="Nakamura S."/>
        </authorList>
    </citation>
    <scope>NUCLEOTIDE SEQUENCE [LARGE SCALE GENOMIC DNA]</scope>
    <source>
        <strain evidence="5 8">JCM 12405</strain>
    </source>
</reference>
<dbReference type="AlphaFoldDB" id="A0A1X1SZ57"/>
<dbReference type="OrthoDB" id="9813719at2"/>
<dbReference type="GO" id="GO:0005524">
    <property type="term" value="F:ATP binding"/>
    <property type="evidence" value="ECO:0007669"/>
    <property type="project" value="UniProtKB-KW"/>
</dbReference>
<feature type="binding site" evidence="1">
    <location>
        <position position="91"/>
    </location>
    <ligand>
        <name>ATP</name>
        <dbReference type="ChEBI" id="CHEBI:30616"/>
    </ligand>
</feature>
<evidence type="ECO:0000256" key="2">
    <source>
        <dbReference type="PIRSR" id="PIRSR640198-1"/>
    </source>
</evidence>
<dbReference type="InterPro" id="IPR036597">
    <property type="entry name" value="Fido-like_dom_sf"/>
</dbReference>
<proteinExistence type="predicted"/>
<dbReference type="InterPro" id="IPR003812">
    <property type="entry name" value="Fido"/>
</dbReference>